<feature type="modified residue" description="N6-(pyridoxal phosphate)lysine" evidence="8">
    <location>
        <position position="684"/>
    </location>
</feature>
<dbReference type="InterPro" id="IPR049316">
    <property type="entry name" value="GDC-P_C"/>
</dbReference>
<accession>A0ABX6QFJ5</accession>
<dbReference type="Pfam" id="PF02347">
    <property type="entry name" value="GDC-P"/>
    <property type="match status" value="2"/>
</dbReference>
<dbReference type="GO" id="GO:0004375">
    <property type="term" value="F:glycine dehydrogenase (decarboxylating) activity"/>
    <property type="evidence" value="ECO:0007669"/>
    <property type="project" value="UniProtKB-EC"/>
</dbReference>
<dbReference type="CDD" id="cd00613">
    <property type="entry name" value="GDC-P"/>
    <property type="match status" value="2"/>
</dbReference>
<reference evidence="11 12" key="1">
    <citation type="submission" date="2020-06" db="EMBL/GenBank/DDBJ databases">
        <title>Complete closed genome sequence of Bartonella alsatica CIP 105477.</title>
        <authorList>
            <person name="Thibau A."/>
            <person name="Schultze T.G."/>
            <person name="Kempf V.A.J."/>
        </authorList>
    </citation>
    <scope>NUCLEOTIDE SEQUENCE [LARGE SCALE GENOMIC DNA]</scope>
    <source>
        <strain evidence="11 12">CIP 105477</strain>
    </source>
</reference>
<dbReference type="Pfam" id="PF21478">
    <property type="entry name" value="GcvP2_C"/>
    <property type="match status" value="1"/>
</dbReference>
<keyword evidence="6 8" id="KW-0560">Oxidoreductase</keyword>
<dbReference type="EC" id="1.4.4.2" evidence="8"/>
<evidence type="ECO:0000256" key="5">
    <source>
        <dbReference type="ARBA" id="ARBA00022898"/>
    </source>
</evidence>
<keyword evidence="5 8" id="KW-0663">Pyridoxal phosphate</keyword>
<comment type="catalytic activity">
    <reaction evidence="7 8">
        <text>N(6)-[(R)-lipoyl]-L-lysyl-[glycine-cleavage complex H protein] + glycine + H(+) = N(6)-[(R)-S(8)-aminomethyldihydrolipoyl]-L-lysyl-[glycine-cleavage complex H protein] + CO2</text>
        <dbReference type="Rhea" id="RHEA:24304"/>
        <dbReference type="Rhea" id="RHEA-COMP:10494"/>
        <dbReference type="Rhea" id="RHEA-COMP:10495"/>
        <dbReference type="ChEBI" id="CHEBI:15378"/>
        <dbReference type="ChEBI" id="CHEBI:16526"/>
        <dbReference type="ChEBI" id="CHEBI:57305"/>
        <dbReference type="ChEBI" id="CHEBI:83099"/>
        <dbReference type="ChEBI" id="CHEBI:83143"/>
        <dbReference type="EC" id="1.4.4.2"/>
    </reaction>
</comment>
<evidence type="ECO:0000259" key="10">
    <source>
        <dbReference type="Pfam" id="PF21478"/>
    </source>
</evidence>
<evidence type="ECO:0000256" key="7">
    <source>
        <dbReference type="ARBA" id="ARBA00049026"/>
    </source>
</evidence>
<dbReference type="PANTHER" id="PTHR11773:SF1">
    <property type="entry name" value="GLYCINE DEHYDROGENASE (DECARBOXYLATING), MITOCHONDRIAL"/>
    <property type="match status" value="1"/>
</dbReference>
<dbReference type="SUPFAM" id="SSF53383">
    <property type="entry name" value="PLP-dependent transferases"/>
    <property type="match status" value="2"/>
</dbReference>
<protein>
    <recommendedName>
        <fullName evidence="8">Glycine dehydrogenase (decarboxylating)</fullName>
        <ecNumber evidence="8">1.4.4.2</ecNumber>
    </recommendedName>
    <alternativeName>
        <fullName evidence="8">Glycine cleavage system P-protein</fullName>
    </alternativeName>
    <alternativeName>
        <fullName evidence="8">Glycine decarboxylase</fullName>
    </alternativeName>
    <alternativeName>
        <fullName evidence="8">Glycine dehydrogenase (aminomethyl-transferring)</fullName>
    </alternativeName>
</protein>
<dbReference type="RefSeq" id="WP_005864664.1">
    <property type="nucleotide sequence ID" value="NZ_CACVBB010000005.1"/>
</dbReference>
<dbReference type="InterPro" id="IPR049315">
    <property type="entry name" value="GDC-P_N"/>
</dbReference>
<dbReference type="HAMAP" id="MF_00711">
    <property type="entry name" value="GcvP"/>
    <property type="match status" value="1"/>
</dbReference>
<dbReference type="Gene3D" id="3.90.1150.10">
    <property type="entry name" value="Aspartate Aminotransferase, domain 1"/>
    <property type="match status" value="2"/>
</dbReference>
<dbReference type="EMBL" id="CP058235">
    <property type="protein sequence ID" value="QLC51740.1"/>
    <property type="molecule type" value="Genomic_DNA"/>
</dbReference>
<evidence type="ECO:0000313" key="12">
    <source>
        <dbReference type="Proteomes" id="UP000509443"/>
    </source>
</evidence>
<name>A0ABX6QFJ5_9HYPH</name>
<evidence type="ECO:0000256" key="8">
    <source>
        <dbReference type="HAMAP-Rule" id="MF_00711"/>
    </source>
</evidence>
<feature type="domain" description="Glycine cleavage system P-protein N-terminal" evidence="9">
    <location>
        <begin position="9"/>
        <end position="427"/>
    </location>
</feature>
<evidence type="ECO:0000259" key="9">
    <source>
        <dbReference type="Pfam" id="PF02347"/>
    </source>
</evidence>
<evidence type="ECO:0000256" key="1">
    <source>
        <dbReference type="ARBA" id="ARBA00001933"/>
    </source>
</evidence>
<proteinExistence type="inferred from homology"/>
<keyword evidence="12" id="KW-1185">Reference proteome</keyword>
<evidence type="ECO:0000313" key="11">
    <source>
        <dbReference type="EMBL" id="QLC51740.1"/>
    </source>
</evidence>
<dbReference type="InterPro" id="IPR015424">
    <property type="entry name" value="PyrdxlP-dep_Trfase"/>
</dbReference>
<dbReference type="Proteomes" id="UP000509443">
    <property type="component" value="Chromosome"/>
</dbReference>
<sequence length="931" mass="102337">MQERHFFSRHIGLRPNETQKMLDVLKLDSLDALISQAVPHSIHLGRSLNLPKAVSEREALEELSKIMGRNHVHKSFIGQGYHGTDVPPVILRNLFENPAWYTAYTPYQAEISQGRLELLFYFQTLVSELTGLPVAAASLLDEATALAEANAVAVRFAREKRTKISIQSFLHPQTLSVAQTRAETQGIYIDEKGGICFDTAAIVLSWPDTKGYFNDYTEVIKEAKEKGALVIVVADPLALTLMEPPAQWGADIVVGSMQRYGVPMGFGGPHAGYLAVNDSLTRFIPGRIVGQSVDTKGRVGFRLALQTREQHIRRDKATSNICTAQALLANMATAYAIWHGPQGLQEIARRIHHLTCRFVGGLEAAGIHCEGKYFFDCISIFVKGRAQEIARQAKMGGRLVRVIDDDRIAINFDELSTEEDACALAQLLGAQLVDQVSFRLLGKGRDAAFLSQPFFHAIHSETDMMRFLRRLSDKDLALDRTMIPLGSCTMKLNAAAELMPVSWPTVANIHPFVPQEDTVGYQEMIHQLNAWLCEITGFVQVSFQPNSGAQGEYAGLLAIRRYHQSCGEHQRNICLIPASAHGTNPASAHMAGMEVVFVKCLSDGDVDIDDLKMKVQLHSDKLAALMITYPSTHGVYEEGIKDICSLIHENGGQVYFDGANLNALVGLARPADIGADVCHMNLHKTFAIPHGGGGPGVGPIGVAAHLKPFLPGHEKDKTTHAVSAAPYGSASILVITWMYIRMMGADGLKYATQTAILNANYIAARLSQAYSILYRGKHGRVAHECIVDTRVLKEQYGVSVDDIAKRLIDYGFHAPTMSFPVPGTLMIEPTESEPKAEIDRFCDALLSIAEEAKKVGEGVWPKEDNPLVNAPHTLVDTLDDAWARPYSRQEAAFPNSSVEPEDKYWPPVSRIDNVAGDRTLICSCPPLKNTY</sequence>
<dbReference type="NCBIfam" id="NF003346">
    <property type="entry name" value="PRK04366.1"/>
    <property type="match status" value="1"/>
</dbReference>
<dbReference type="NCBIfam" id="TIGR00461">
    <property type="entry name" value="gcvP"/>
    <property type="match status" value="1"/>
</dbReference>
<dbReference type="PANTHER" id="PTHR11773">
    <property type="entry name" value="GLYCINE DEHYDROGENASE, DECARBOXYLATING"/>
    <property type="match status" value="1"/>
</dbReference>
<dbReference type="InterPro" id="IPR003437">
    <property type="entry name" value="GcvP"/>
</dbReference>
<evidence type="ECO:0000256" key="4">
    <source>
        <dbReference type="ARBA" id="ARBA00011690"/>
    </source>
</evidence>
<feature type="domain" description="Glycine cleavage system P-protein N-terminal" evidence="9">
    <location>
        <begin position="589"/>
        <end position="712"/>
    </location>
</feature>
<feature type="domain" description="Glycine dehydrogenase C-terminal" evidence="10">
    <location>
        <begin position="751"/>
        <end position="872"/>
    </location>
</feature>
<organism evidence="11 12">
    <name type="scientific">Bartonella alsatica</name>
    <dbReference type="NCBI Taxonomy" id="52764"/>
    <lineage>
        <taxon>Bacteria</taxon>
        <taxon>Pseudomonadati</taxon>
        <taxon>Pseudomonadota</taxon>
        <taxon>Alphaproteobacteria</taxon>
        <taxon>Hyphomicrobiales</taxon>
        <taxon>Bartonellaceae</taxon>
        <taxon>Bartonella</taxon>
    </lineage>
</organism>
<dbReference type="InterPro" id="IPR015422">
    <property type="entry name" value="PyrdxlP-dep_Trfase_small"/>
</dbReference>
<evidence type="ECO:0000256" key="6">
    <source>
        <dbReference type="ARBA" id="ARBA00023002"/>
    </source>
</evidence>
<comment type="subunit">
    <text evidence="4 8">The glycine cleavage system is composed of four proteins: P, T, L and H.</text>
</comment>
<dbReference type="InterPro" id="IPR015421">
    <property type="entry name" value="PyrdxlP-dep_Trfase_major"/>
</dbReference>
<comment type="similarity">
    <text evidence="3 8">Belongs to the GcvP family.</text>
</comment>
<dbReference type="InterPro" id="IPR020581">
    <property type="entry name" value="GDC_P"/>
</dbReference>
<evidence type="ECO:0000256" key="2">
    <source>
        <dbReference type="ARBA" id="ARBA00003788"/>
    </source>
</evidence>
<comment type="cofactor">
    <cofactor evidence="1 8">
        <name>pyridoxal 5'-phosphate</name>
        <dbReference type="ChEBI" id="CHEBI:597326"/>
    </cofactor>
</comment>
<evidence type="ECO:0000256" key="3">
    <source>
        <dbReference type="ARBA" id="ARBA00010756"/>
    </source>
</evidence>
<comment type="function">
    <text evidence="2 8">The glycine cleavage system catalyzes the degradation of glycine. The P protein binds the alpha-amino group of glycine through its pyridoxal phosphate cofactor; CO(2) is released and the remaining methylamine moiety is then transferred to the lipoamide cofactor of the H protein.</text>
</comment>
<dbReference type="Gene3D" id="3.40.640.10">
    <property type="entry name" value="Type I PLP-dependent aspartate aminotransferase-like (Major domain)"/>
    <property type="match status" value="2"/>
</dbReference>
<gene>
    <name evidence="8 11" type="primary">gcvP</name>
    <name evidence="11" type="ORF">HWV54_02090</name>
</gene>